<keyword evidence="4 9" id="KW-0812">Transmembrane</keyword>
<dbReference type="GO" id="GO:0009306">
    <property type="term" value="P:protein secretion"/>
    <property type="evidence" value="ECO:0007669"/>
    <property type="project" value="UniProtKB-UniRule"/>
</dbReference>
<feature type="transmembrane region" description="Helical" evidence="9">
    <location>
        <begin position="60"/>
        <end position="82"/>
    </location>
</feature>
<dbReference type="HAMAP" id="MF_00422">
    <property type="entry name" value="SecE"/>
    <property type="match status" value="1"/>
</dbReference>
<dbReference type="Gene3D" id="1.20.5.1030">
    <property type="entry name" value="Preprotein translocase secy subunit"/>
    <property type="match status" value="1"/>
</dbReference>
<sequence>MATAVEPSSAPSAPGKLLSLPIASLIGAIYVLAALAVVFYAVPVVWADYVGSTDSSGNLLMARVAVQIAAIVALVWFGVKLAGDAPPKGVRGGVFLMIASAAVIFFVARFFAMAVDGVPGQIVGAAVGAGLLFLAVRFFTGRIGERWMVAMEEQGWFSSASYKPSLGVRVRRLTILGILLVGGSGVYSMHNHGVLPDRWTLSMPFDLDPITVVRDAKFVIPIVLLLATIWVAFRAVNVPDFAEFLIATEAEMNKVSWSTRKRLFQDTVVVLLTTLIMTVFLLVVDLFWGWLLSRSTVGVLPSRSTSPEKGAQVKEAKW</sequence>
<dbReference type="NCBIfam" id="TIGR00964">
    <property type="entry name" value="secE_bact"/>
    <property type="match status" value="1"/>
</dbReference>
<dbReference type="EMBL" id="CP053452">
    <property type="protein sequence ID" value="QJW99636.1"/>
    <property type="molecule type" value="Genomic_DNA"/>
</dbReference>
<keyword evidence="5 9" id="KW-0653">Protein transport</keyword>
<dbReference type="Proteomes" id="UP000503447">
    <property type="component" value="Chromosome"/>
</dbReference>
<dbReference type="GO" id="GO:0006605">
    <property type="term" value="P:protein targeting"/>
    <property type="evidence" value="ECO:0007669"/>
    <property type="project" value="UniProtKB-UniRule"/>
</dbReference>
<feature type="transmembrane region" description="Helical" evidence="9">
    <location>
        <begin position="173"/>
        <end position="190"/>
    </location>
</feature>
<dbReference type="InterPro" id="IPR038379">
    <property type="entry name" value="SecE_sf"/>
</dbReference>
<keyword evidence="11" id="KW-1185">Reference proteome</keyword>
<dbReference type="InterPro" id="IPR001901">
    <property type="entry name" value="Translocase_SecE/Sec61-g"/>
</dbReference>
<comment type="similarity">
    <text evidence="9">Belongs to the SecE/SEC61-gamma family.</text>
</comment>
<dbReference type="RefSeq" id="WP_171474566.1">
    <property type="nucleotide sequence ID" value="NZ_CP053452.2"/>
</dbReference>
<organism evidence="10 11">
    <name type="scientific">Frigoriglobus tundricola</name>
    <dbReference type="NCBI Taxonomy" id="2774151"/>
    <lineage>
        <taxon>Bacteria</taxon>
        <taxon>Pseudomonadati</taxon>
        <taxon>Planctomycetota</taxon>
        <taxon>Planctomycetia</taxon>
        <taxon>Gemmatales</taxon>
        <taxon>Gemmataceae</taxon>
        <taxon>Frigoriglobus</taxon>
    </lineage>
</organism>
<keyword evidence="6 9" id="KW-1133">Transmembrane helix</keyword>
<accession>A0A6M5Z1K9</accession>
<reference evidence="11" key="1">
    <citation type="submission" date="2020-05" db="EMBL/GenBank/DDBJ databases">
        <title>Frigoriglobus tundricola gen. nov., sp. nov., a psychrotolerant cellulolytic planctomycete of the family Gemmataceae with two divergent copies of 16S rRNA gene.</title>
        <authorList>
            <person name="Kulichevskaya I.S."/>
            <person name="Ivanova A.A."/>
            <person name="Naumoff D.G."/>
            <person name="Beletsky A.V."/>
            <person name="Rijpstra W.I.C."/>
            <person name="Sinninghe Damste J.S."/>
            <person name="Mardanov A.V."/>
            <person name="Ravin N.V."/>
            <person name="Dedysh S.N."/>
        </authorList>
    </citation>
    <scope>NUCLEOTIDE SEQUENCE [LARGE SCALE GENOMIC DNA]</scope>
    <source>
        <strain evidence="11">PL17</strain>
    </source>
</reference>
<dbReference type="AlphaFoldDB" id="A0A6M5Z1K9"/>
<evidence type="ECO:0000313" key="11">
    <source>
        <dbReference type="Proteomes" id="UP000503447"/>
    </source>
</evidence>
<dbReference type="GO" id="GO:0065002">
    <property type="term" value="P:intracellular protein transmembrane transport"/>
    <property type="evidence" value="ECO:0007669"/>
    <property type="project" value="UniProtKB-UniRule"/>
</dbReference>
<keyword evidence="2 9" id="KW-0813">Transport</keyword>
<evidence type="ECO:0000256" key="3">
    <source>
        <dbReference type="ARBA" id="ARBA00022475"/>
    </source>
</evidence>
<evidence type="ECO:0000256" key="6">
    <source>
        <dbReference type="ARBA" id="ARBA00022989"/>
    </source>
</evidence>
<feature type="transmembrane region" description="Helical" evidence="9">
    <location>
        <begin position="118"/>
        <end position="139"/>
    </location>
</feature>
<keyword evidence="7 9" id="KW-0811">Translocation</keyword>
<evidence type="ECO:0000256" key="9">
    <source>
        <dbReference type="HAMAP-Rule" id="MF_00422"/>
    </source>
</evidence>
<dbReference type="InterPro" id="IPR005807">
    <property type="entry name" value="SecE_bac"/>
</dbReference>
<feature type="transmembrane region" description="Helical" evidence="9">
    <location>
        <begin position="268"/>
        <end position="291"/>
    </location>
</feature>
<dbReference type="GO" id="GO:0008320">
    <property type="term" value="F:protein transmembrane transporter activity"/>
    <property type="evidence" value="ECO:0007669"/>
    <property type="project" value="UniProtKB-UniRule"/>
</dbReference>
<comment type="subcellular location">
    <subcellularLocation>
        <location evidence="1">Membrane</location>
    </subcellularLocation>
</comment>
<evidence type="ECO:0000256" key="4">
    <source>
        <dbReference type="ARBA" id="ARBA00022692"/>
    </source>
</evidence>
<comment type="caution">
    <text evidence="9">Lacks conserved residue(s) required for the propagation of feature annotation.</text>
</comment>
<evidence type="ECO:0000256" key="8">
    <source>
        <dbReference type="ARBA" id="ARBA00023136"/>
    </source>
</evidence>
<comment type="subunit">
    <text evidence="9">Component of the Sec protein translocase complex. Heterotrimer consisting of SecY, SecE and SecG subunits. The heterotrimers can form oligomers, although 1 heterotrimer is thought to be able to translocate proteins. Interacts with the ribosome. Interacts with SecDF, and other proteins may be involved. Interacts with SecA.</text>
</comment>
<protein>
    <recommendedName>
        <fullName evidence="9">Protein translocase subunit SecE</fullName>
    </recommendedName>
</protein>
<dbReference type="PANTHER" id="PTHR33910">
    <property type="entry name" value="PROTEIN TRANSLOCASE SUBUNIT SECE"/>
    <property type="match status" value="1"/>
</dbReference>
<dbReference type="GO" id="GO:0005886">
    <property type="term" value="C:plasma membrane"/>
    <property type="evidence" value="ECO:0007669"/>
    <property type="project" value="UniProtKB-UniRule"/>
</dbReference>
<proteinExistence type="inferred from homology"/>
<evidence type="ECO:0000256" key="1">
    <source>
        <dbReference type="ARBA" id="ARBA00004370"/>
    </source>
</evidence>
<dbReference type="KEGG" id="ftj:FTUN_7255"/>
<evidence type="ECO:0000313" key="10">
    <source>
        <dbReference type="EMBL" id="QJW99636.1"/>
    </source>
</evidence>
<dbReference type="Pfam" id="PF00584">
    <property type="entry name" value="SecE"/>
    <property type="match status" value="1"/>
</dbReference>
<dbReference type="PANTHER" id="PTHR33910:SF1">
    <property type="entry name" value="PROTEIN TRANSLOCASE SUBUNIT SECE"/>
    <property type="match status" value="1"/>
</dbReference>
<keyword evidence="3 9" id="KW-1003">Cell membrane</keyword>
<comment type="function">
    <text evidence="9">Essential subunit of the Sec protein translocation channel SecYEG. Clamps together the 2 halves of SecY. May contact the channel plug during translocation.</text>
</comment>
<feature type="transmembrane region" description="Helical" evidence="9">
    <location>
        <begin position="17"/>
        <end position="40"/>
    </location>
</feature>
<gene>
    <name evidence="9" type="primary">secE</name>
    <name evidence="10" type="ORF">FTUN_7255</name>
</gene>
<feature type="transmembrane region" description="Helical" evidence="9">
    <location>
        <begin position="218"/>
        <end position="236"/>
    </location>
</feature>
<name>A0A6M5Z1K9_9BACT</name>
<evidence type="ECO:0000256" key="7">
    <source>
        <dbReference type="ARBA" id="ARBA00023010"/>
    </source>
</evidence>
<feature type="transmembrane region" description="Helical" evidence="9">
    <location>
        <begin position="94"/>
        <end position="112"/>
    </location>
</feature>
<dbReference type="GO" id="GO:0043952">
    <property type="term" value="P:protein transport by the Sec complex"/>
    <property type="evidence" value="ECO:0007669"/>
    <property type="project" value="UniProtKB-UniRule"/>
</dbReference>
<evidence type="ECO:0000256" key="2">
    <source>
        <dbReference type="ARBA" id="ARBA00022448"/>
    </source>
</evidence>
<keyword evidence="8 9" id="KW-0472">Membrane</keyword>
<evidence type="ECO:0000256" key="5">
    <source>
        <dbReference type="ARBA" id="ARBA00022927"/>
    </source>
</evidence>